<dbReference type="Gene3D" id="2.60.40.1120">
    <property type="entry name" value="Carboxypeptidase-like, regulatory domain"/>
    <property type="match status" value="1"/>
</dbReference>
<evidence type="ECO:0000256" key="11">
    <source>
        <dbReference type="RuleBase" id="RU003357"/>
    </source>
</evidence>
<protein>
    <submittedName>
        <fullName evidence="14">TonB-dependent receptor</fullName>
    </submittedName>
</protein>
<evidence type="ECO:0000313" key="15">
    <source>
        <dbReference type="Proteomes" id="UP000284379"/>
    </source>
</evidence>
<dbReference type="InterPro" id="IPR036942">
    <property type="entry name" value="Beta-barrel_TonB_sf"/>
</dbReference>
<evidence type="ECO:0000256" key="9">
    <source>
        <dbReference type="ARBA" id="ARBA00023237"/>
    </source>
</evidence>
<dbReference type="PROSITE" id="PS52016">
    <property type="entry name" value="TONB_DEPENDENT_REC_3"/>
    <property type="match status" value="1"/>
</dbReference>
<dbReference type="Pfam" id="PF13715">
    <property type="entry name" value="CarbopepD_reg_2"/>
    <property type="match status" value="1"/>
</dbReference>
<keyword evidence="5" id="KW-0732">Signal</keyword>
<dbReference type="PANTHER" id="PTHR30069:SF29">
    <property type="entry name" value="HEMOGLOBIN AND HEMOGLOBIN-HAPTOGLOBIN-BINDING PROTEIN 1-RELATED"/>
    <property type="match status" value="1"/>
</dbReference>
<keyword evidence="2 10" id="KW-0813">Transport</keyword>
<dbReference type="GO" id="GO:0015344">
    <property type="term" value="F:siderophore uptake transmembrane transporter activity"/>
    <property type="evidence" value="ECO:0007669"/>
    <property type="project" value="TreeGrafter"/>
</dbReference>
<comment type="subcellular location">
    <subcellularLocation>
        <location evidence="1 10">Cell outer membrane</location>
        <topology evidence="1 10">Multi-pass membrane protein</topology>
    </subcellularLocation>
</comment>
<dbReference type="Proteomes" id="UP000284379">
    <property type="component" value="Unassembled WGS sequence"/>
</dbReference>
<evidence type="ECO:0000256" key="7">
    <source>
        <dbReference type="ARBA" id="ARBA00023136"/>
    </source>
</evidence>
<dbReference type="InterPro" id="IPR008969">
    <property type="entry name" value="CarboxyPept-like_regulatory"/>
</dbReference>
<evidence type="ECO:0000259" key="13">
    <source>
        <dbReference type="Pfam" id="PF07715"/>
    </source>
</evidence>
<name>A0A413VSC7_9BACE</name>
<dbReference type="RefSeq" id="WP_122201211.1">
    <property type="nucleotide sequence ID" value="NZ_CABJFV010000004.1"/>
</dbReference>
<dbReference type="PANTHER" id="PTHR30069">
    <property type="entry name" value="TONB-DEPENDENT OUTER MEMBRANE RECEPTOR"/>
    <property type="match status" value="1"/>
</dbReference>
<keyword evidence="6 11" id="KW-0798">TonB box</keyword>
<accession>A0A413VSC7</accession>
<dbReference type="Pfam" id="PF07715">
    <property type="entry name" value="Plug"/>
    <property type="match status" value="1"/>
</dbReference>
<keyword evidence="4 10" id="KW-0812">Transmembrane</keyword>
<reference evidence="14 15" key="1">
    <citation type="submission" date="2018-08" db="EMBL/GenBank/DDBJ databases">
        <title>A genome reference for cultivated species of the human gut microbiota.</title>
        <authorList>
            <person name="Zou Y."/>
            <person name="Xue W."/>
            <person name="Luo G."/>
        </authorList>
    </citation>
    <scope>NUCLEOTIDE SEQUENCE [LARGE SCALE GENOMIC DNA]</scope>
    <source>
        <strain evidence="14 15">AM40-30BH</strain>
    </source>
</reference>
<proteinExistence type="inferred from homology"/>
<dbReference type="SUPFAM" id="SSF49464">
    <property type="entry name" value="Carboxypeptidase regulatory domain-like"/>
    <property type="match status" value="1"/>
</dbReference>
<evidence type="ECO:0000256" key="1">
    <source>
        <dbReference type="ARBA" id="ARBA00004571"/>
    </source>
</evidence>
<keyword evidence="3 10" id="KW-1134">Transmembrane beta strand</keyword>
<organism evidence="14 15">
    <name type="scientific">Bacteroides nordii</name>
    <dbReference type="NCBI Taxonomy" id="291645"/>
    <lineage>
        <taxon>Bacteria</taxon>
        <taxon>Pseudomonadati</taxon>
        <taxon>Bacteroidota</taxon>
        <taxon>Bacteroidia</taxon>
        <taxon>Bacteroidales</taxon>
        <taxon>Bacteroidaceae</taxon>
        <taxon>Bacteroides</taxon>
    </lineage>
</organism>
<dbReference type="EMBL" id="QSGO01000004">
    <property type="protein sequence ID" value="RHB36463.1"/>
    <property type="molecule type" value="Genomic_DNA"/>
</dbReference>
<keyword evidence="7 10" id="KW-0472">Membrane</keyword>
<gene>
    <name evidence="14" type="ORF">DW888_07480</name>
</gene>
<comment type="caution">
    <text evidence="14">The sequence shown here is derived from an EMBL/GenBank/DDBJ whole genome shotgun (WGS) entry which is preliminary data.</text>
</comment>
<evidence type="ECO:0000256" key="5">
    <source>
        <dbReference type="ARBA" id="ARBA00022729"/>
    </source>
</evidence>
<feature type="domain" description="TonB-dependent receptor plug" evidence="13">
    <location>
        <begin position="134"/>
        <end position="213"/>
    </location>
</feature>
<evidence type="ECO:0000256" key="8">
    <source>
        <dbReference type="ARBA" id="ARBA00023170"/>
    </source>
</evidence>
<dbReference type="InterPro" id="IPR037066">
    <property type="entry name" value="Plug_dom_sf"/>
</dbReference>
<dbReference type="SUPFAM" id="SSF56935">
    <property type="entry name" value="Porins"/>
    <property type="match status" value="1"/>
</dbReference>
<dbReference type="GO" id="GO:0044718">
    <property type="term" value="P:siderophore transmembrane transport"/>
    <property type="evidence" value="ECO:0007669"/>
    <property type="project" value="TreeGrafter"/>
</dbReference>
<feature type="domain" description="TonB-dependent receptor-like beta-barrel" evidence="12">
    <location>
        <begin position="296"/>
        <end position="703"/>
    </location>
</feature>
<dbReference type="InterPro" id="IPR000531">
    <property type="entry name" value="Beta-barrel_TonB"/>
</dbReference>
<dbReference type="Gene3D" id="2.40.170.20">
    <property type="entry name" value="TonB-dependent receptor, beta-barrel domain"/>
    <property type="match status" value="1"/>
</dbReference>
<evidence type="ECO:0000256" key="10">
    <source>
        <dbReference type="PROSITE-ProRule" id="PRU01360"/>
    </source>
</evidence>
<dbReference type="GO" id="GO:0009279">
    <property type="term" value="C:cell outer membrane"/>
    <property type="evidence" value="ECO:0007669"/>
    <property type="project" value="UniProtKB-SubCell"/>
</dbReference>
<dbReference type="AlphaFoldDB" id="A0A413VSC7"/>
<comment type="similarity">
    <text evidence="10 11">Belongs to the TonB-dependent receptor family.</text>
</comment>
<keyword evidence="8 14" id="KW-0675">Receptor</keyword>
<dbReference type="Pfam" id="PF00593">
    <property type="entry name" value="TonB_dep_Rec_b-barrel"/>
    <property type="match status" value="1"/>
</dbReference>
<sequence>MKKELLLICFLSIGISAIAQNLIVSGRVTDASTGEILSDVNIVDKKAGVGVTSNAYGLYSIRVKEGVCILQCSMLGYKPRTDTLDIRTNKTVDFMLQPDYYQLEQVEVEGTRMHSGQFKLEQKDIKAIPVAGGEPDLLKALQYLPGVAAGNEGTNNLSIRGSDQWGNLVLLDEAVVYNPNHALSFFSVFNNDAIQKVNLYKSYFPLTYGGRSSAVIDVRMREGNSKKRKGSGTVGLIASKVMLEGPFKDGKGSYLVSGRVAYPGVIVSLLGKPGLKSTQMTFYDLNAKVNRVLSDRDRIYFSVYSGGDHTVFDRLVQGYGMDWGNATATLRWNHVVNEKVYANCSAIFSNYYYRYKSLRDGLRYLWKSNMQSYQLKYDLEYAPSNTLRIKSGSALHVFSTMPGSVGKYGDMSNVVPYRMERRKMLDAALYGEVQWRFWSDFQLDAGVRVSTLSASGSVLYKSHTFFLAEPRAELSWRLDHNSRLSVSFNQASQNLHMLSNSSVGLPSDMWLPVNSILKPITMRQFSGGYERDLWNKRYTFSVEGYYRKSDGIIDYKDNADLFLNNRIEEQVLTGESNGYGVECSLAKNSGSITGRISYTYSRSYNRIAGIEEGKQYPSILDRPHNLKLFLNYAINPKWDLSSTFSYCSGMNLTLPVGQYQFDGFLYYIYSSRNGYRAPAFHQWDMSCTYHWLKGDISLSIINIYNRKNVFSMYAARKGSMRPQVYKMYLYGIAPSLSYSFKF</sequence>
<evidence type="ECO:0000256" key="2">
    <source>
        <dbReference type="ARBA" id="ARBA00022448"/>
    </source>
</evidence>
<dbReference type="InterPro" id="IPR012910">
    <property type="entry name" value="Plug_dom"/>
</dbReference>
<evidence type="ECO:0000259" key="12">
    <source>
        <dbReference type="Pfam" id="PF00593"/>
    </source>
</evidence>
<dbReference type="InterPro" id="IPR039426">
    <property type="entry name" value="TonB-dep_rcpt-like"/>
</dbReference>
<evidence type="ECO:0000256" key="6">
    <source>
        <dbReference type="ARBA" id="ARBA00023077"/>
    </source>
</evidence>
<keyword evidence="9 10" id="KW-0998">Cell outer membrane</keyword>
<dbReference type="Gene3D" id="2.170.130.10">
    <property type="entry name" value="TonB-dependent receptor, plug domain"/>
    <property type="match status" value="1"/>
</dbReference>
<evidence type="ECO:0000256" key="4">
    <source>
        <dbReference type="ARBA" id="ARBA00022692"/>
    </source>
</evidence>
<evidence type="ECO:0000256" key="3">
    <source>
        <dbReference type="ARBA" id="ARBA00022452"/>
    </source>
</evidence>
<evidence type="ECO:0000313" key="14">
    <source>
        <dbReference type="EMBL" id="RHB36463.1"/>
    </source>
</evidence>